<dbReference type="PROSITE" id="PS00463">
    <property type="entry name" value="ZN2_CY6_FUNGAL_1"/>
    <property type="match status" value="1"/>
</dbReference>
<evidence type="ECO:0000256" key="3">
    <source>
        <dbReference type="ARBA" id="ARBA00023015"/>
    </source>
</evidence>
<dbReference type="GO" id="GO:0005634">
    <property type="term" value="C:nucleus"/>
    <property type="evidence" value="ECO:0007669"/>
    <property type="project" value="UniProtKB-SubCell"/>
</dbReference>
<dbReference type="OrthoDB" id="2017365at2759"/>
<dbReference type="PANTHER" id="PTHR47338">
    <property type="entry name" value="ZN(II)2CYS6 TRANSCRIPTION FACTOR (EUROFUNG)-RELATED"/>
    <property type="match status" value="1"/>
</dbReference>
<dbReference type="GO" id="GO:0000981">
    <property type="term" value="F:DNA-binding transcription factor activity, RNA polymerase II-specific"/>
    <property type="evidence" value="ECO:0007669"/>
    <property type="project" value="InterPro"/>
</dbReference>
<evidence type="ECO:0000256" key="2">
    <source>
        <dbReference type="ARBA" id="ARBA00022723"/>
    </source>
</evidence>
<dbReference type="Gene3D" id="4.10.240.10">
    <property type="entry name" value="Zn(2)-C6 fungal-type DNA-binding domain"/>
    <property type="match status" value="2"/>
</dbReference>
<keyword evidence="3" id="KW-0805">Transcription regulation</keyword>
<dbReference type="InterPro" id="IPR050815">
    <property type="entry name" value="TF_fung"/>
</dbReference>
<evidence type="ECO:0000256" key="5">
    <source>
        <dbReference type="ARBA" id="ARBA00023242"/>
    </source>
</evidence>
<dbReference type="PANTHER" id="PTHR47338:SF5">
    <property type="entry name" value="ZN(II)2CYS6 TRANSCRIPTION FACTOR (EUROFUNG)"/>
    <property type="match status" value="1"/>
</dbReference>
<name>A0A8S0WDN1_CYCAE</name>
<proteinExistence type="predicted"/>
<comment type="subcellular location">
    <subcellularLocation>
        <location evidence="1">Nucleus</location>
    </subcellularLocation>
</comment>
<dbReference type="CDD" id="cd12148">
    <property type="entry name" value="fungal_TF_MHR"/>
    <property type="match status" value="1"/>
</dbReference>
<keyword evidence="8" id="KW-1185">Reference proteome</keyword>
<dbReference type="AlphaFoldDB" id="A0A8S0WDN1"/>
<dbReference type="EMBL" id="CACVBS010000122">
    <property type="protein sequence ID" value="CAA7271869.1"/>
    <property type="molecule type" value="Genomic_DNA"/>
</dbReference>
<dbReference type="SUPFAM" id="SSF57701">
    <property type="entry name" value="Zn2/Cys6 DNA-binding domain"/>
    <property type="match status" value="2"/>
</dbReference>
<evidence type="ECO:0000259" key="6">
    <source>
        <dbReference type="PROSITE" id="PS50048"/>
    </source>
</evidence>
<reference evidence="7 8" key="1">
    <citation type="submission" date="2020-01" db="EMBL/GenBank/DDBJ databases">
        <authorList>
            <person name="Gupta K D."/>
        </authorList>
    </citation>
    <scope>NUCLEOTIDE SEQUENCE [LARGE SCALE GENOMIC DNA]</scope>
</reference>
<evidence type="ECO:0000313" key="8">
    <source>
        <dbReference type="Proteomes" id="UP000467700"/>
    </source>
</evidence>
<dbReference type="PROSITE" id="PS50048">
    <property type="entry name" value="ZN2_CY6_FUNGAL_2"/>
    <property type="match status" value="2"/>
</dbReference>
<dbReference type="InterPro" id="IPR036864">
    <property type="entry name" value="Zn2-C6_fun-type_DNA-bd_sf"/>
</dbReference>
<feature type="domain" description="Zn(2)-C6 fungal-type" evidence="6">
    <location>
        <begin position="4"/>
        <end position="37"/>
    </location>
</feature>
<protein>
    <recommendedName>
        <fullName evidence="6">Zn(2)-C6 fungal-type domain-containing protein</fullName>
    </recommendedName>
</protein>
<keyword evidence="4" id="KW-0804">Transcription</keyword>
<dbReference type="CDD" id="cd00067">
    <property type="entry name" value="GAL4"/>
    <property type="match status" value="2"/>
</dbReference>
<accession>A0A8S0WDN1</accession>
<evidence type="ECO:0000313" key="7">
    <source>
        <dbReference type="EMBL" id="CAA7271869.1"/>
    </source>
</evidence>
<organism evidence="7 8">
    <name type="scientific">Cyclocybe aegerita</name>
    <name type="common">Black poplar mushroom</name>
    <name type="synonym">Agrocybe aegerita</name>
    <dbReference type="NCBI Taxonomy" id="1973307"/>
    <lineage>
        <taxon>Eukaryota</taxon>
        <taxon>Fungi</taxon>
        <taxon>Dikarya</taxon>
        <taxon>Basidiomycota</taxon>
        <taxon>Agaricomycotina</taxon>
        <taxon>Agaricomycetes</taxon>
        <taxon>Agaricomycetidae</taxon>
        <taxon>Agaricales</taxon>
        <taxon>Agaricineae</taxon>
        <taxon>Bolbitiaceae</taxon>
        <taxon>Cyclocybe</taxon>
    </lineage>
</organism>
<gene>
    <name evidence="7" type="ORF">AAE3_LOCUS14110</name>
</gene>
<sequence>MAPTCATCKKRKVKCDGQTPMCTPCASRRQSTSPCDYNITRQPHSPSDLLPRGDACMPCRRKKKKCNGERPVCRTCVVAKKEDGCVYNDNSAPNLLTTLVERNRELERLLGAVCWPSGSLPYQQWSGAVPIPGEMDSTTNAGSPESIWSASASIVGESSTIFDWPLPAPDCTPATSAPSSPTLVAFSPQNSLSAPMSPQISCLPKSLESQEDYLDLRQAFLQNGIVLGQSSTREKWQALYMCDTSCSIVHPALIHVAHVFGARILNRWRPHMAPIDEEPHLNGALMMLSMPPMTRSDAVAHIQCYCLLAVHFMKGPDLATGREWLLRADTIVRQFDLHIVPPPEGYRRGSARHYLSEDCPFRDLVADGEDDERRDALCQLLYIDSVCALRMRLPTIISPQLRQEFDVLMQHYMTQMKEASIVVLRMASIALLQEARMVMNNGLSLGSPPLPSNRSVPTPFASTIRRIHLYLTDLNELILAVPPSPSNRPWYVMLQQCTLVPGTALASIYHLLASSHPESQRKCIDAIAEVVSISDALSPDDCGQLDPIVSVCWSITLNISMQIQQQIVERNLREPGCYSGVQMGQVPAFIEALQTCARKVKWPFPLTGGMALHI</sequence>
<comment type="caution">
    <text evidence="7">The sequence shown here is derived from an EMBL/GenBank/DDBJ whole genome shotgun (WGS) entry which is preliminary data.</text>
</comment>
<dbReference type="GO" id="GO:0008270">
    <property type="term" value="F:zinc ion binding"/>
    <property type="evidence" value="ECO:0007669"/>
    <property type="project" value="InterPro"/>
</dbReference>
<evidence type="ECO:0000256" key="4">
    <source>
        <dbReference type="ARBA" id="ARBA00023163"/>
    </source>
</evidence>
<keyword evidence="2" id="KW-0479">Metal-binding</keyword>
<dbReference type="Proteomes" id="UP000467700">
    <property type="component" value="Unassembled WGS sequence"/>
</dbReference>
<feature type="domain" description="Zn(2)-C6 fungal-type" evidence="6">
    <location>
        <begin position="55"/>
        <end position="87"/>
    </location>
</feature>
<keyword evidence="5" id="KW-0539">Nucleus</keyword>
<dbReference type="InterPro" id="IPR001138">
    <property type="entry name" value="Zn2Cys6_DnaBD"/>
</dbReference>
<dbReference type="SMART" id="SM00066">
    <property type="entry name" value="GAL4"/>
    <property type="match status" value="2"/>
</dbReference>
<evidence type="ECO:0000256" key="1">
    <source>
        <dbReference type="ARBA" id="ARBA00004123"/>
    </source>
</evidence>
<dbReference type="Pfam" id="PF00172">
    <property type="entry name" value="Zn_clus"/>
    <property type="match status" value="2"/>
</dbReference>